<evidence type="ECO:0000256" key="1">
    <source>
        <dbReference type="SAM" id="MobiDB-lite"/>
    </source>
</evidence>
<sequence length="123" mass="13809">MSDNNPQKPIPDSQPATVKPAQPQQQVSDADKTTEQLQREVLLLQKKQLEKEAQAKPVTFGTIVGATLVAWIIIGVVGGIVAAIGFSFMMYDIQEQRDQEQLEQSLYSYYDSKYSDDSDSYDY</sequence>
<evidence type="ECO:0000256" key="2">
    <source>
        <dbReference type="SAM" id="Phobius"/>
    </source>
</evidence>
<evidence type="ECO:0000313" key="3">
    <source>
        <dbReference type="EMBL" id="QOL54536.1"/>
    </source>
</evidence>
<reference evidence="4" key="2">
    <citation type="submission" date="2019-02" db="EMBL/GenBank/DDBJ databases">
        <authorList>
            <person name="Odamaki T."/>
        </authorList>
    </citation>
    <scope>NUCLEOTIDE SEQUENCE</scope>
    <source>
        <strain evidence="4">MCC10113</strain>
    </source>
</reference>
<evidence type="ECO:0000313" key="4">
    <source>
        <dbReference type="EMBL" id="TCF58295.1"/>
    </source>
</evidence>
<reference evidence="4 5" key="1">
    <citation type="journal article" date="2018" name="Sci. Rep.">
        <title>Genomic diversity and distribution of Bifidobacterium longum subsp. longum across the human lifespan.</title>
        <authorList>
            <person name="Odamaki T."/>
            <person name="Bottacini F."/>
            <person name="Kato K."/>
            <person name="Mitsuyama E."/>
            <person name="Yoshida K."/>
            <person name="Horigome A."/>
            <person name="Xiao J.Z."/>
            <person name="van Sinderen D."/>
        </authorList>
    </citation>
    <scope>NUCLEOTIDE SEQUENCE [LARGE SCALE GENOMIC DNA]</scope>
    <source>
        <strain evidence="4 5">MCC10113</strain>
    </source>
</reference>
<dbReference type="EMBL" id="SHTC01000015">
    <property type="protein sequence ID" value="TCF58295.1"/>
    <property type="molecule type" value="Genomic_DNA"/>
</dbReference>
<feature type="region of interest" description="Disordered" evidence="1">
    <location>
        <begin position="1"/>
        <end position="34"/>
    </location>
</feature>
<keyword evidence="2" id="KW-0812">Transmembrane</keyword>
<protein>
    <submittedName>
        <fullName evidence="4">Uncharacterized protein</fullName>
    </submittedName>
</protein>
<keyword evidence="2" id="KW-0472">Membrane</keyword>
<dbReference type="Proteomes" id="UP000292478">
    <property type="component" value="Unassembled WGS sequence"/>
</dbReference>
<dbReference type="AlphaFoldDB" id="A0A4V6N8K3"/>
<feature type="transmembrane region" description="Helical" evidence="2">
    <location>
        <begin position="68"/>
        <end position="91"/>
    </location>
</feature>
<reference evidence="3 6" key="3">
    <citation type="submission" date="2020-10" db="EMBL/GenBank/DDBJ databases">
        <title>Genome sequencing of Bifidobacterium longum subsp. longum KCTC 5915.</title>
        <authorList>
            <person name="Kim J."/>
        </authorList>
    </citation>
    <scope>NUCLEOTIDE SEQUENCE [LARGE SCALE GENOMIC DNA]</scope>
    <source>
        <strain evidence="3 6">KCTC 5915</strain>
    </source>
</reference>
<name>A0A4V6N8K3_BIFLL</name>
<keyword evidence="2" id="KW-1133">Transmembrane helix</keyword>
<evidence type="ECO:0000313" key="6">
    <source>
        <dbReference type="Proteomes" id="UP000593918"/>
    </source>
</evidence>
<gene>
    <name evidence="3" type="ORF">BL5915_06700</name>
    <name evidence="4" type="ORF">MCC10113_1035</name>
</gene>
<evidence type="ECO:0000313" key="5">
    <source>
        <dbReference type="Proteomes" id="UP000292478"/>
    </source>
</evidence>
<dbReference type="RefSeq" id="WP_131204043.1">
    <property type="nucleotide sequence ID" value="NZ_CP062943.1"/>
</dbReference>
<accession>A0A4V6N8K3</accession>
<dbReference type="EMBL" id="CP062943">
    <property type="protein sequence ID" value="QOL54536.1"/>
    <property type="molecule type" value="Genomic_DNA"/>
</dbReference>
<organism evidence="4 5">
    <name type="scientific">Bifidobacterium longum subsp. longum</name>
    <dbReference type="NCBI Taxonomy" id="1679"/>
    <lineage>
        <taxon>Bacteria</taxon>
        <taxon>Bacillati</taxon>
        <taxon>Actinomycetota</taxon>
        <taxon>Actinomycetes</taxon>
        <taxon>Bifidobacteriales</taxon>
        <taxon>Bifidobacteriaceae</taxon>
        <taxon>Bifidobacterium</taxon>
    </lineage>
</organism>
<proteinExistence type="predicted"/>
<dbReference type="Proteomes" id="UP000593918">
    <property type="component" value="Chromosome"/>
</dbReference>